<dbReference type="InterPro" id="IPR001810">
    <property type="entry name" value="F-box_dom"/>
</dbReference>
<dbReference type="InterPro" id="IPR050796">
    <property type="entry name" value="SCF_F-box_component"/>
</dbReference>
<dbReference type="AlphaFoldDB" id="A0A8T2E732"/>
<evidence type="ECO:0000259" key="1">
    <source>
        <dbReference type="PROSITE" id="PS50181"/>
    </source>
</evidence>
<dbReference type="PROSITE" id="PS50181">
    <property type="entry name" value="FBOX"/>
    <property type="match status" value="1"/>
</dbReference>
<comment type="caution">
    <text evidence="2">The sequence shown here is derived from an EMBL/GenBank/DDBJ whole genome shotgun (WGS) entry which is preliminary data.</text>
</comment>
<dbReference type="Proteomes" id="UP000694240">
    <property type="component" value="Chromosome 4"/>
</dbReference>
<dbReference type="EMBL" id="JAEFBK010000004">
    <property type="protein sequence ID" value="KAG7618240.1"/>
    <property type="molecule type" value="Genomic_DNA"/>
</dbReference>
<proteinExistence type="predicted"/>
<sequence>MFTGYSFGFGDSSEEEVAQHTIFPFLLVSLSPQEYLLCRGLSTLFDRGAQEASLLSLSLSSMPSSATSTYLLSLKQVSLTASSPLLLQLKDRFFHQPKLLNMGFSTGKRKSRDEEEDRVSFFASEFPMDDLNDDVLERVLSWLPTSCFFRMSSVCKRWKSSQTSKSFKLACSQIPTRDPWFFMIDNDSNSSSFVFDSTENSWKNLNRRDFLHHHRQDFIPVASSGGLLCYRCSISGDFLLRNPLTGSSRDIPSQDNNNNNKPLQAVAMTTTTVTPSSYTLVTISGEIPNLSFKIYESNADSWSKDQELESVKNNDSSLHDDYDTDSGTVYFLSKQGNVVVASNNLQRSPSKQYSSVITVTDEAEIVYFLSSYGTIVACDLTKRCFTELPKLLPPFLEYSIDLVECEGTMYVILLSEFFESASLRIWRLDNNREWVQVGMLPPALSHELYGKKGDINCVGGAGNKILVCFNASPPEVYCRYFVYDLVAEEWNELPKCFKDGEAVDFVSALSFQPRIEATV</sequence>
<dbReference type="PANTHER" id="PTHR31672:SF7">
    <property type="entry name" value="F-BOX DOMAIN-CONTAINING PROTEIN"/>
    <property type="match status" value="1"/>
</dbReference>
<keyword evidence="3" id="KW-1185">Reference proteome</keyword>
<evidence type="ECO:0000313" key="2">
    <source>
        <dbReference type="EMBL" id="KAG7618240.1"/>
    </source>
</evidence>
<dbReference type="CDD" id="cd22157">
    <property type="entry name" value="F-box_AtFBW1-like"/>
    <property type="match status" value="1"/>
</dbReference>
<dbReference type="Pfam" id="PF00646">
    <property type="entry name" value="F-box"/>
    <property type="match status" value="1"/>
</dbReference>
<protein>
    <submittedName>
        <fullName evidence="2">F-box domain</fullName>
    </submittedName>
</protein>
<dbReference type="PANTHER" id="PTHR31672">
    <property type="entry name" value="BNACNNG10540D PROTEIN"/>
    <property type="match status" value="1"/>
</dbReference>
<dbReference type="Pfam" id="PF03478">
    <property type="entry name" value="Beta-prop_KIB1-4"/>
    <property type="match status" value="1"/>
</dbReference>
<reference evidence="2 3" key="1">
    <citation type="submission" date="2020-12" db="EMBL/GenBank/DDBJ databases">
        <title>Concerted genomic and epigenomic changes stabilize Arabidopsis allopolyploids.</title>
        <authorList>
            <person name="Chen Z."/>
        </authorList>
    </citation>
    <scope>NUCLEOTIDE SEQUENCE [LARGE SCALE GENOMIC DNA]</scope>
    <source>
        <strain evidence="2">Allo738</strain>
        <tissue evidence="2">Leaf</tissue>
    </source>
</reference>
<gene>
    <name evidence="2" type="ORF">ISN45_At04g035240</name>
</gene>
<evidence type="ECO:0000313" key="3">
    <source>
        <dbReference type="Proteomes" id="UP000694240"/>
    </source>
</evidence>
<accession>A0A8T2E732</accession>
<feature type="domain" description="F-box" evidence="1">
    <location>
        <begin position="125"/>
        <end position="160"/>
    </location>
</feature>
<name>A0A8T2E732_9BRAS</name>
<organism evidence="2 3">
    <name type="scientific">Arabidopsis thaliana x Arabidopsis arenosa</name>
    <dbReference type="NCBI Taxonomy" id="1240361"/>
    <lineage>
        <taxon>Eukaryota</taxon>
        <taxon>Viridiplantae</taxon>
        <taxon>Streptophyta</taxon>
        <taxon>Embryophyta</taxon>
        <taxon>Tracheophyta</taxon>
        <taxon>Spermatophyta</taxon>
        <taxon>Magnoliopsida</taxon>
        <taxon>eudicotyledons</taxon>
        <taxon>Gunneridae</taxon>
        <taxon>Pentapetalae</taxon>
        <taxon>rosids</taxon>
        <taxon>malvids</taxon>
        <taxon>Brassicales</taxon>
        <taxon>Brassicaceae</taxon>
        <taxon>Camelineae</taxon>
        <taxon>Arabidopsis</taxon>
    </lineage>
</organism>
<dbReference type="SMART" id="SM00256">
    <property type="entry name" value="FBOX"/>
    <property type="match status" value="1"/>
</dbReference>
<dbReference type="InterPro" id="IPR005174">
    <property type="entry name" value="KIB1-4_b-propeller"/>
</dbReference>